<dbReference type="KEGG" id="kcm:ABWK59_30295"/>
<protein>
    <recommendedName>
        <fullName evidence="2">Small CPxCG-related zinc finger protein</fullName>
    </recommendedName>
</protein>
<proteinExistence type="predicted"/>
<evidence type="ECO:0008006" key="2">
    <source>
        <dbReference type="Google" id="ProtNLM"/>
    </source>
</evidence>
<organism evidence="1">
    <name type="scientific">Kitasatospora camelliae</name>
    <dbReference type="NCBI Taxonomy" id="3156397"/>
    <lineage>
        <taxon>Bacteria</taxon>
        <taxon>Bacillati</taxon>
        <taxon>Actinomycetota</taxon>
        <taxon>Actinomycetes</taxon>
        <taxon>Kitasatosporales</taxon>
        <taxon>Streptomycetaceae</taxon>
        <taxon>Kitasatospora</taxon>
    </lineage>
</organism>
<dbReference type="EMBL" id="CP159872">
    <property type="protein sequence ID" value="XCM82899.1"/>
    <property type="molecule type" value="Genomic_DNA"/>
</dbReference>
<reference evidence="1" key="1">
    <citation type="submission" date="2024-06" db="EMBL/GenBank/DDBJ databases">
        <title>The genome sequences of Kitasatospora sp. strain HUAS MG31.</title>
        <authorList>
            <person name="Mo P."/>
        </authorList>
    </citation>
    <scope>NUCLEOTIDE SEQUENCE</scope>
    <source>
        <strain evidence="1">HUAS MG31</strain>
    </source>
</reference>
<evidence type="ECO:0000313" key="1">
    <source>
        <dbReference type="EMBL" id="XCM82899.1"/>
    </source>
</evidence>
<gene>
    <name evidence="1" type="ORF">ABWK59_30295</name>
</gene>
<accession>A0AAU8K3P5</accession>
<sequence length="62" mass="6505">MTANHTPSTSDISPARLHAEACIDCGTPEPPLHPAGTLSVPDGDLVRDYDTVKCTACLTGQR</sequence>
<dbReference type="AlphaFoldDB" id="A0AAU8K3P5"/>
<dbReference type="RefSeq" id="WP_354643833.1">
    <property type="nucleotide sequence ID" value="NZ_CP159872.1"/>
</dbReference>
<name>A0AAU8K3P5_9ACTN</name>